<evidence type="ECO:0000313" key="4">
    <source>
        <dbReference type="EMBL" id="GAA4868587.1"/>
    </source>
</evidence>
<protein>
    <submittedName>
        <fullName evidence="4">FAD-dependent monooxygenase</fullName>
    </submittedName>
</protein>
<dbReference type="PANTHER" id="PTHR13789">
    <property type="entry name" value="MONOOXYGENASE"/>
    <property type="match status" value="1"/>
</dbReference>
<dbReference type="InterPro" id="IPR002938">
    <property type="entry name" value="FAD-bd"/>
</dbReference>
<feature type="domain" description="FAD-binding" evidence="3">
    <location>
        <begin position="5"/>
        <end position="314"/>
    </location>
</feature>
<keyword evidence="1" id="KW-0560">Oxidoreductase</keyword>
<reference evidence="5" key="1">
    <citation type="journal article" date="2019" name="Int. J. Syst. Evol. Microbiol.">
        <title>The Global Catalogue of Microorganisms (GCM) 10K type strain sequencing project: providing services to taxonomists for standard genome sequencing and annotation.</title>
        <authorList>
            <consortium name="The Broad Institute Genomics Platform"/>
            <consortium name="The Broad Institute Genome Sequencing Center for Infectious Disease"/>
            <person name="Wu L."/>
            <person name="Ma J."/>
        </authorList>
    </citation>
    <scope>NUCLEOTIDE SEQUENCE [LARGE SCALE GENOMIC DNA]</scope>
    <source>
        <strain evidence="5">JCM 13006</strain>
    </source>
</reference>
<evidence type="ECO:0000256" key="2">
    <source>
        <dbReference type="ARBA" id="ARBA00023033"/>
    </source>
</evidence>
<dbReference type="Proteomes" id="UP001501752">
    <property type="component" value="Unassembled WGS sequence"/>
</dbReference>
<dbReference type="InterPro" id="IPR036188">
    <property type="entry name" value="FAD/NAD-bd_sf"/>
</dbReference>
<name>A0ABP9E7Z6_9ACTN</name>
<evidence type="ECO:0000256" key="1">
    <source>
        <dbReference type="ARBA" id="ARBA00023002"/>
    </source>
</evidence>
<dbReference type="InterPro" id="IPR050493">
    <property type="entry name" value="FAD-dep_Monooxygenase_BioMet"/>
</dbReference>
<dbReference type="PANTHER" id="PTHR13789:SF309">
    <property type="entry name" value="PUTATIVE (AFU_ORTHOLOGUE AFUA_6G14510)-RELATED"/>
    <property type="match status" value="1"/>
</dbReference>
<dbReference type="RefSeq" id="WP_345699472.1">
    <property type="nucleotide sequence ID" value="NZ_BAABIS010000001.1"/>
</dbReference>
<accession>A0ABP9E7Z6</accession>
<evidence type="ECO:0000259" key="3">
    <source>
        <dbReference type="Pfam" id="PF01494"/>
    </source>
</evidence>
<dbReference type="Pfam" id="PF01494">
    <property type="entry name" value="FAD_binding_3"/>
    <property type="match status" value="1"/>
</dbReference>
<dbReference type="GO" id="GO:0004497">
    <property type="term" value="F:monooxygenase activity"/>
    <property type="evidence" value="ECO:0007669"/>
    <property type="project" value="UniProtKB-KW"/>
</dbReference>
<dbReference type="SUPFAM" id="SSF51905">
    <property type="entry name" value="FAD/NAD(P)-binding domain"/>
    <property type="match status" value="1"/>
</dbReference>
<dbReference type="Gene3D" id="3.50.50.60">
    <property type="entry name" value="FAD/NAD(P)-binding domain"/>
    <property type="match status" value="1"/>
</dbReference>
<dbReference type="PRINTS" id="PR00420">
    <property type="entry name" value="RNGMNOXGNASE"/>
</dbReference>
<dbReference type="EMBL" id="BAABIS010000001">
    <property type="protein sequence ID" value="GAA4868587.1"/>
    <property type="molecule type" value="Genomic_DNA"/>
</dbReference>
<proteinExistence type="predicted"/>
<sequence>MERRAVVIGAGVGGLASALALHRRGWEVTVHERAASLDPVGSGIGIAPNALRALDVLGVGDAVRRRAAIQGLAGLYRPDGRRLAVTDTERIHRAYGDPLVVLHRAELVGILAGALPDGTVRTGTEVRVVDPGGDGPDGAPARLFGPDGESAAALVVAADGIRSGARELLFPDHPGPVYSGFTSWRTVVAAPGEPRRVGETWGRGALTGVIPLADGRVYLYAAALAAPGGRAADGDERAELARRFGSWCEPVPELIGAAEAGRVLRHDVWDLVRPLPAFHGGRVALVGDAAHAMTPFQGQGACQAIEDAVVLAWESERGDGLAGYSAARVRRTTEVARRSRRVGRAVAMRRSGLRDALLRAAGRLPEAALVRGAAPMVDWRPPAG</sequence>
<keyword evidence="5" id="KW-1185">Reference proteome</keyword>
<keyword evidence="2 4" id="KW-0503">Monooxygenase</keyword>
<organism evidence="4 5">
    <name type="scientific">Kitasatospora terrestris</name>
    <dbReference type="NCBI Taxonomy" id="258051"/>
    <lineage>
        <taxon>Bacteria</taxon>
        <taxon>Bacillati</taxon>
        <taxon>Actinomycetota</taxon>
        <taxon>Actinomycetes</taxon>
        <taxon>Kitasatosporales</taxon>
        <taxon>Streptomycetaceae</taxon>
        <taxon>Kitasatospora</taxon>
    </lineage>
</organism>
<evidence type="ECO:0000313" key="5">
    <source>
        <dbReference type="Proteomes" id="UP001501752"/>
    </source>
</evidence>
<comment type="caution">
    <text evidence="4">The sequence shown here is derived from an EMBL/GenBank/DDBJ whole genome shotgun (WGS) entry which is preliminary data.</text>
</comment>
<gene>
    <name evidence="4" type="ORF">GCM10023235_54070</name>
</gene>